<reference evidence="1 2" key="1">
    <citation type="submission" date="2019-06" db="EMBL/GenBank/DDBJ databases">
        <title>Genome Sequence of the Brown Rot Fungal Pathogen Monilinia fructicola.</title>
        <authorList>
            <person name="De Miccolis Angelini R.M."/>
            <person name="Landi L."/>
            <person name="Abate D."/>
            <person name="Pollastro S."/>
            <person name="Romanazzi G."/>
            <person name="Faretra F."/>
        </authorList>
    </citation>
    <scope>NUCLEOTIDE SEQUENCE [LARGE SCALE GENOMIC DNA]</scope>
    <source>
        <strain evidence="1 2">Mfrc123</strain>
    </source>
</reference>
<sequence length="72" mass="8271">MIQYHTIPYHTINSMPLNTNQTQPAADARIHKSISPTVKAYHVAQEHRDITIDQSQHSDRELLIHMMTPTPV</sequence>
<name>A0A5M9JVQ7_MONFR</name>
<dbReference type="AlphaFoldDB" id="A0A5M9JVQ7"/>
<proteinExistence type="predicted"/>
<dbReference type="Proteomes" id="UP000322873">
    <property type="component" value="Unassembled WGS sequence"/>
</dbReference>
<gene>
    <name evidence="1" type="ORF">EYC84_002107</name>
</gene>
<dbReference type="EMBL" id="VICG01000005">
    <property type="protein sequence ID" value="KAA8572199.1"/>
    <property type="molecule type" value="Genomic_DNA"/>
</dbReference>
<keyword evidence="2" id="KW-1185">Reference proteome</keyword>
<accession>A0A5M9JVQ7</accession>
<protein>
    <submittedName>
        <fullName evidence="1">Uncharacterized protein</fullName>
    </submittedName>
</protein>
<organism evidence="1 2">
    <name type="scientific">Monilinia fructicola</name>
    <name type="common">Brown rot fungus</name>
    <name type="synonym">Ciboria fructicola</name>
    <dbReference type="NCBI Taxonomy" id="38448"/>
    <lineage>
        <taxon>Eukaryota</taxon>
        <taxon>Fungi</taxon>
        <taxon>Dikarya</taxon>
        <taxon>Ascomycota</taxon>
        <taxon>Pezizomycotina</taxon>
        <taxon>Leotiomycetes</taxon>
        <taxon>Helotiales</taxon>
        <taxon>Sclerotiniaceae</taxon>
        <taxon>Monilinia</taxon>
    </lineage>
</organism>
<comment type="caution">
    <text evidence="1">The sequence shown here is derived from an EMBL/GenBank/DDBJ whole genome shotgun (WGS) entry which is preliminary data.</text>
</comment>
<evidence type="ECO:0000313" key="1">
    <source>
        <dbReference type="EMBL" id="KAA8572199.1"/>
    </source>
</evidence>
<evidence type="ECO:0000313" key="2">
    <source>
        <dbReference type="Proteomes" id="UP000322873"/>
    </source>
</evidence>